<proteinExistence type="predicted"/>
<evidence type="ECO:0000256" key="1">
    <source>
        <dbReference type="SAM" id="Phobius"/>
    </source>
</evidence>
<dbReference type="AlphaFoldDB" id="A0A3B1A362"/>
<dbReference type="EMBL" id="UOFS01000014">
    <property type="protein sequence ID" value="VAW94027.1"/>
    <property type="molecule type" value="Genomic_DNA"/>
</dbReference>
<gene>
    <name evidence="2" type="ORF">MNBD_GAMMA22-2114</name>
</gene>
<sequence>MLASLKQLVLFAVINFISVYLLFYLLSSPPESLSENKMSELVYRIENLIKESQALSSENPLEIKFDTSLKRSSSVRETQSYPTLIEIKNIIQAELKKIELHVNNPQQPQQHSAVKTNTIKDAQYQQSLNDSNVILSKVLNNQKLTNEERSQWGLDHSRLNVEDQKIIIDKIVTAINNQELHLEQALDLPF</sequence>
<feature type="transmembrane region" description="Helical" evidence="1">
    <location>
        <begin position="7"/>
        <end position="26"/>
    </location>
</feature>
<organism evidence="2">
    <name type="scientific">hydrothermal vent metagenome</name>
    <dbReference type="NCBI Taxonomy" id="652676"/>
    <lineage>
        <taxon>unclassified sequences</taxon>
        <taxon>metagenomes</taxon>
        <taxon>ecological metagenomes</taxon>
    </lineage>
</organism>
<name>A0A3B1A362_9ZZZZ</name>
<keyword evidence="1" id="KW-1133">Transmembrane helix</keyword>
<protein>
    <submittedName>
        <fullName evidence="2">Uncharacterized protein</fullName>
    </submittedName>
</protein>
<keyword evidence="1" id="KW-0472">Membrane</keyword>
<keyword evidence="1" id="KW-0812">Transmembrane</keyword>
<accession>A0A3B1A362</accession>
<reference evidence="2" key="1">
    <citation type="submission" date="2018-06" db="EMBL/GenBank/DDBJ databases">
        <authorList>
            <person name="Zhirakovskaya E."/>
        </authorList>
    </citation>
    <scope>NUCLEOTIDE SEQUENCE</scope>
</reference>
<evidence type="ECO:0000313" key="2">
    <source>
        <dbReference type="EMBL" id="VAW94027.1"/>
    </source>
</evidence>